<organism evidence="2 3">
    <name type="scientific">Acinetobacter gandensis</name>
    <dbReference type="NCBI Taxonomy" id="1443941"/>
    <lineage>
        <taxon>Bacteria</taxon>
        <taxon>Pseudomonadati</taxon>
        <taxon>Pseudomonadota</taxon>
        <taxon>Gammaproteobacteria</taxon>
        <taxon>Moraxellales</taxon>
        <taxon>Moraxellaceae</taxon>
        <taxon>Acinetobacter</taxon>
    </lineage>
</organism>
<protein>
    <recommendedName>
        <fullName evidence="1">DUF306 domain-containing protein</fullName>
    </recommendedName>
</protein>
<dbReference type="InterPro" id="IPR038670">
    <property type="entry name" value="HslJ-like_sf"/>
</dbReference>
<dbReference type="InterPro" id="IPR053147">
    <property type="entry name" value="Hsp_HslJ-like"/>
</dbReference>
<dbReference type="Pfam" id="PF03724">
    <property type="entry name" value="META"/>
    <property type="match status" value="1"/>
</dbReference>
<keyword evidence="3" id="KW-1185">Reference proteome</keyword>
<reference evidence="3" key="1">
    <citation type="submission" date="2016-06" db="EMBL/GenBank/DDBJ databases">
        <authorList>
            <person name="Radolfova-Krizova L."/>
            <person name="Nemec A."/>
        </authorList>
    </citation>
    <scope>NUCLEOTIDE SEQUENCE [LARGE SCALE GENOMIC DNA]</scope>
    <source>
        <strain evidence="3">ANC 4275</strain>
    </source>
</reference>
<gene>
    <name evidence="2" type="ORF">A9J31_10605</name>
</gene>
<dbReference type="AlphaFoldDB" id="A0A1A7R6D9"/>
<name>A0A1A7R6D9_9GAMM</name>
<evidence type="ECO:0000259" key="1">
    <source>
        <dbReference type="Pfam" id="PF03724"/>
    </source>
</evidence>
<accession>A0A1A7R6D9</accession>
<sequence>MVYGVLSSVIGLAACQSSTPSGMTTKSSSSSLERPLKVTRLSDGIQDVQWDIVQISGNKAKFFHSIPYLLFNSQFKQIQGNTGCNRIEGNYVMDTVKGSIDLNARAGYLSCDSALAQEAELSDVLQAVTQFQIQGKRMTMQNSRGQTLLVLERK</sequence>
<proteinExistence type="predicted"/>
<dbReference type="Gene3D" id="2.40.128.270">
    <property type="match status" value="1"/>
</dbReference>
<dbReference type="PANTHER" id="PTHR35535">
    <property type="entry name" value="HEAT SHOCK PROTEIN HSLJ"/>
    <property type="match status" value="1"/>
</dbReference>
<dbReference type="EMBL" id="LZDS01000030">
    <property type="protein sequence ID" value="OBX27436.1"/>
    <property type="molecule type" value="Genomic_DNA"/>
</dbReference>
<evidence type="ECO:0000313" key="3">
    <source>
        <dbReference type="Proteomes" id="UP000185753"/>
    </source>
</evidence>
<comment type="caution">
    <text evidence="2">The sequence shown here is derived from an EMBL/GenBank/DDBJ whole genome shotgun (WGS) entry which is preliminary data.</text>
</comment>
<dbReference type="Proteomes" id="UP000185753">
    <property type="component" value="Unassembled WGS sequence"/>
</dbReference>
<feature type="domain" description="DUF306" evidence="1">
    <location>
        <begin position="44"/>
        <end position="151"/>
    </location>
</feature>
<evidence type="ECO:0000313" key="2">
    <source>
        <dbReference type="EMBL" id="OBX27436.1"/>
    </source>
</evidence>
<dbReference type="PANTHER" id="PTHR35535:SF1">
    <property type="entry name" value="HEAT SHOCK PROTEIN HSLJ"/>
    <property type="match status" value="1"/>
</dbReference>
<dbReference type="InterPro" id="IPR005184">
    <property type="entry name" value="DUF306_Meta_HslJ"/>
</dbReference>